<sequence>MLETSPGFSTLEEAIAALRAGRLVIVVDAEERENEGDFVCAAEKITPETVYFMLRHGMGELCVSLLHDVADRLGLTPIVDSERNTSPNRTAFLTPVDHRDSGSGVAADNRAKTILAMSDPTSTARDFVRPGHIHPLLAKEGGVLRRAGHTEATVDLLRIAGMTPVGALIEICSETGRGMAGFEELKALAERHHLPLISIEQIIRYRRQREQLIRREVEVQVPTRRYGDIRVIGYSVLHEEQQPVALVWGDLTSVPAPLVRMHSSCFTGDVLDSLRCDCGDQLHLAMQMICREGVGAVVYLPQEGRGIGLLAKLKAYQLQDQGFDTVEANHRLGFKADSRDYGIGLQILKDLGLSAVRLLTNNPRKINAFPGFDLRLVEQVPIIAPPEETRRRYLDTKRDKLGHWLPEEAPSSGAQEHR</sequence>
<evidence type="ECO:0000256" key="5">
    <source>
        <dbReference type="ARBA" id="ARBA00005520"/>
    </source>
</evidence>
<dbReference type="InterPro" id="IPR032677">
    <property type="entry name" value="GTP_cyclohydro_II"/>
</dbReference>
<dbReference type="GO" id="GO:0005525">
    <property type="term" value="F:GTP binding"/>
    <property type="evidence" value="ECO:0007669"/>
    <property type="project" value="UniProtKB-KW"/>
</dbReference>
<evidence type="ECO:0000256" key="2">
    <source>
        <dbReference type="ARBA" id="ARBA00002284"/>
    </source>
</evidence>
<dbReference type="NCBIfam" id="NF001591">
    <property type="entry name" value="PRK00393.1"/>
    <property type="match status" value="1"/>
</dbReference>
<dbReference type="GO" id="GO:0003935">
    <property type="term" value="F:GTP cyclohydrolase II activity"/>
    <property type="evidence" value="ECO:0007669"/>
    <property type="project" value="UniProtKB-UniRule"/>
</dbReference>
<comment type="pathway">
    <text evidence="4">Cofactor biosynthesis; riboflavin biosynthesis; 2-hydroxy-3-oxobutyl phosphate from D-ribulose 5-phosphate: step 1/1.</text>
</comment>
<evidence type="ECO:0000256" key="9">
    <source>
        <dbReference type="ARBA" id="ARBA00022741"/>
    </source>
</evidence>
<dbReference type="InterPro" id="IPR017945">
    <property type="entry name" value="DHBP_synth_RibB-like_a/b_dom"/>
</dbReference>
<feature type="binding site" evidence="15">
    <location>
        <begin position="260"/>
        <end position="264"/>
    </location>
    <ligand>
        <name>GTP</name>
        <dbReference type="ChEBI" id="CHEBI:37565"/>
    </ligand>
</feature>
<organism evidence="18">
    <name type="scientific">Schlesneria paludicola</name>
    <dbReference type="NCBI Taxonomy" id="360056"/>
    <lineage>
        <taxon>Bacteria</taxon>
        <taxon>Pseudomonadati</taxon>
        <taxon>Planctomycetota</taxon>
        <taxon>Planctomycetia</taxon>
        <taxon>Planctomycetales</taxon>
        <taxon>Planctomycetaceae</taxon>
        <taxon>Schlesneria</taxon>
    </lineage>
</organism>
<comment type="similarity">
    <text evidence="15">Belongs to the GTP cyclohydrolase II family.</text>
</comment>
<evidence type="ECO:0000259" key="17">
    <source>
        <dbReference type="Pfam" id="PF00925"/>
    </source>
</evidence>
<keyword evidence="8 15" id="KW-0479">Metal-binding</keyword>
<evidence type="ECO:0000256" key="4">
    <source>
        <dbReference type="ARBA" id="ARBA00004904"/>
    </source>
</evidence>
<protein>
    <recommendedName>
        <fullName evidence="15">GTP cyclohydrolase-2</fullName>
        <ecNumber evidence="15">3.5.4.25</ecNumber>
    </recommendedName>
    <alternativeName>
        <fullName evidence="15">GTP cyclohydrolase II</fullName>
    </alternativeName>
</protein>
<keyword evidence="10 15" id="KW-0378">Hydrolase</keyword>
<feature type="binding site" evidence="15">
    <location>
        <position position="281"/>
    </location>
    <ligand>
        <name>GTP</name>
        <dbReference type="ChEBI" id="CHEBI:37565"/>
    </ligand>
</feature>
<comment type="similarity">
    <text evidence="6">In the C-terminal section; belongs to the GTP cyclohydrolase II family.</text>
</comment>
<dbReference type="EC" id="3.5.4.25" evidence="15"/>
<dbReference type="Pfam" id="PF00925">
    <property type="entry name" value="GTP_cyclohydro2"/>
    <property type="match status" value="1"/>
</dbReference>
<accession>A0A7C4LMU6</accession>
<dbReference type="GO" id="GO:0009231">
    <property type="term" value="P:riboflavin biosynthetic process"/>
    <property type="evidence" value="ECO:0007669"/>
    <property type="project" value="UniProtKB-UniRule"/>
</dbReference>
<dbReference type="FunFam" id="3.40.50.10990:FF:000001">
    <property type="entry name" value="Riboflavin biosynthesis protein RibBA"/>
    <property type="match status" value="1"/>
</dbReference>
<evidence type="ECO:0000256" key="1">
    <source>
        <dbReference type="ARBA" id="ARBA00000141"/>
    </source>
</evidence>
<evidence type="ECO:0000256" key="3">
    <source>
        <dbReference type="ARBA" id="ARBA00004853"/>
    </source>
</evidence>
<feature type="binding site" evidence="15">
    <location>
        <begin position="303"/>
        <end position="305"/>
    </location>
    <ligand>
        <name>GTP</name>
        <dbReference type="ChEBI" id="CHEBI:37565"/>
    </ligand>
</feature>
<feature type="binding site" evidence="15">
    <location>
        <position position="265"/>
    </location>
    <ligand>
        <name>Zn(2+)</name>
        <dbReference type="ChEBI" id="CHEBI:29105"/>
        <note>catalytic</note>
    </ligand>
</feature>
<comment type="similarity">
    <text evidence="5">In the N-terminal section; belongs to the DHBP synthase family.</text>
</comment>
<dbReference type="InterPro" id="IPR036144">
    <property type="entry name" value="RibA-like_sf"/>
</dbReference>
<dbReference type="InterPro" id="IPR000422">
    <property type="entry name" value="DHBP_synthase_RibB"/>
</dbReference>
<proteinExistence type="inferred from homology"/>
<feature type="binding site" evidence="15">
    <location>
        <position position="360"/>
    </location>
    <ligand>
        <name>GTP</name>
        <dbReference type="ChEBI" id="CHEBI:37565"/>
    </ligand>
</feature>
<feature type="region of interest" description="Disordered" evidence="16">
    <location>
        <begin position="86"/>
        <end position="105"/>
    </location>
</feature>
<comment type="function">
    <text evidence="13 15">Catalyzes the conversion of GTP to 2,5-diamino-6-ribosylamino-4(3H)-pyrimidinone 5'-phosphate (DARP), formate and pyrophosphate.</text>
</comment>
<dbReference type="GO" id="GO:0008686">
    <property type="term" value="F:3,4-dihydroxy-2-butanone-4-phosphate synthase activity"/>
    <property type="evidence" value="ECO:0007669"/>
    <property type="project" value="UniProtKB-EC"/>
</dbReference>
<keyword evidence="12 15" id="KW-0342">GTP-binding</keyword>
<reference evidence="18" key="1">
    <citation type="journal article" date="2020" name="mSystems">
        <title>Genome- and Community-Level Interaction Insights into Carbon Utilization and Element Cycling Functions of Hydrothermarchaeota in Hydrothermal Sediment.</title>
        <authorList>
            <person name="Zhou Z."/>
            <person name="Liu Y."/>
            <person name="Xu W."/>
            <person name="Pan J."/>
            <person name="Luo Z.H."/>
            <person name="Li M."/>
        </authorList>
    </citation>
    <scope>NUCLEOTIDE SEQUENCE [LARGE SCALE GENOMIC DNA]</scope>
    <source>
        <strain evidence="18">SpSt-508</strain>
    </source>
</reference>
<dbReference type="NCBIfam" id="TIGR00506">
    <property type="entry name" value="ribB"/>
    <property type="match status" value="1"/>
</dbReference>
<comment type="catalytic activity">
    <reaction evidence="1">
        <text>D-ribulose 5-phosphate = (2S)-2-hydroxy-3-oxobutyl phosphate + formate + H(+)</text>
        <dbReference type="Rhea" id="RHEA:18457"/>
        <dbReference type="ChEBI" id="CHEBI:15378"/>
        <dbReference type="ChEBI" id="CHEBI:15740"/>
        <dbReference type="ChEBI" id="CHEBI:58121"/>
        <dbReference type="ChEBI" id="CHEBI:58830"/>
        <dbReference type="EC" id="4.1.99.12"/>
    </reaction>
</comment>
<comment type="cofactor">
    <cofactor evidence="15">
        <name>Zn(2+)</name>
        <dbReference type="ChEBI" id="CHEBI:29105"/>
    </cofactor>
    <text evidence="15">Binds 1 zinc ion per subunit.</text>
</comment>
<feature type="active site" description="Proton acceptor" evidence="15">
    <location>
        <position position="337"/>
    </location>
</feature>
<dbReference type="GO" id="GO:0008270">
    <property type="term" value="F:zinc ion binding"/>
    <property type="evidence" value="ECO:0007669"/>
    <property type="project" value="UniProtKB-UniRule"/>
</dbReference>
<keyword evidence="11 15" id="KW-0862">Zinc</keyword>
<dbReference type="HAMAP" id="MF_00179">
    <property type="entry name" value="RibA"/>
    <property type="match status" value="1"/>
</dbReference>
<evidence type="ECO:0000256" key="10">
    <source>
        <dbReference type="ARBA" id="ARBA00022801"/>
    </source>
</evidence>
<dbReference type="GO" id="GO:0005829">
    <property type="term" value="C:cytosol"/>
    <property type="evidence" value="ECO:0007669"/>
    <property type="project" value="TreeGrafter"/>
</dbReference>
<feature type="binding site" evidence="15">
    <location>
        <position position="276"/>
    </location>
    <ligand>
        <name>Zn(2+)</name>
        <dbReference type="ChEBI" id="CHEBI:29105"/>
        <note>catalytic</note>
    </ligand>
</feature>
<gene>
    <name evidence="15 18" type="primary">ribA</name>
    <name evidence="18" type="ORF">ENS64_00135</name>
</gene>
<evidence type="ECO:0000256" key="12">
    <source>
        <dbReference type="ARBA" id="ARBA00023134"/>
    </source>
</evidence>
<evidence type="ECO:0000256" key="11">
    <source>
        <dbReference type="ARBA" id="ARBA00022833"/>
    </source>
</evidence>
<dbReference type="InterPro" id="IPR000926">
    <property type="entry name" value="RibA"/>
</dbReference>
<comment type="catalytic activity">
    <reaction evidence="14 15">
        <text>GTP + 4 H2O = 2,5-diamino-6-hydroxy-4-(5-phosphoribosylamino)-pyrimidine + formate + 2 phosphate + 3 H(+)</text>
        <dbReference type="Rhea" id="RHEA:23704"/>
        <dbReference type="ChEBI" id="CHEBI:15377"/>
        <dbReference type="ChEBI" id="CHEBI:15378"/>
        <dbReference type="ChEBI" id="CHEBI:15740"/>
        <dbReference type="ChEBI" id="CHEBI:37565"/>
        <dbReference type="ChEBI" id="CHEBI:43474"/>
        <dbReference type="ChEBI" id="CHEBI:58614"/>
        <dbReference type="EC" id="3.5.4.25"/>
    </reaction>
</comment>
<evidence type="ECO:0000256" key="7">
    <source>
        <dbReference type="ARBA" id="ARBA00022619"/>
    </source>
</evidence>
<evidence type="ECO:0000256" key="13">
    <source>
        <dbReference type="ARBA" id="ARBA00043932"/>
    </source>
</evidence>
<evidence type="ECO:0000256" key="6">
    <source>
        <dbReference type="ARBA" id="ARBA00008976"/>
    </source>
</evidence>
<evidence type="ECO:0000256" key="16">
    <source>
        <dbReference type="SAM" id="MobiDB-lite"/>
    </source>
</evidence>
<evidence type="ECO:0000256" key="8">
    <source>
        <dbReference type="ARBA" id="ARBA00022723"/>
    </source>
</evidence>
<feature type="binding site" evidence="15">
    <location>
        <position position="365"/>
    </location>
    <ligand>
        <name>GTP</name>
        <dbReference type="ChEBI" id="CHEBI:37565"/>
    </ligand>
</feature>
<dbReference type="PANTHER" id="PTHR21327:SF18">
    <property type="entry name" value="3,4-DIHYDROXY-2-BUTANONE 4-PHOSPHATE SYNTHASE"/>
    <property type="match status" value="1"/>
</dbReference>
<keyword evidence="9 15" id="KW-0547">Nucleotide-binding</keyword>
<feature type="binding site" evidence="15">
    <location>
        <position position="325"/>
    </location>
    <ligand>
        <name>GTP</name>
        <dbReference type="ChEBI" id="CHEBI:37565"/>
    </ligand>
</feature>
<evidence type="ECO:0000256" key="14">
    <source>
        <dbReference type="ARBA" id="ARBA00049295"/>
    </source>
</evidence>
<dbReference type="Gene3D" id="3.40.50.10990">
    <property type="entry name" value="GTP cyclohydrolase II"/>
    <property type="match status" value="1"/>
</dbReference>
<dbReference type="Pfam" id="PF00926">
    <property type="entry name" value="DHBP_synthase"/>
    <property type="match status" value="1"/>
</dbReference>
<dbReference type="CDD" id="cd00641">
    <property type="entry name" value="GTP_cyclohydro2"/>
    <property type="match status" value="1"/>
</dbReference>
<keyword evidence="7 15" id="KW-0686">Riboflavin biosynthesis</keyword>
<feature type="active site" description="Nucleophile" evidence="15">
    <location>
        <position position="339"/>
    </location>
</feature>
<comment type="pathway">
    <text evidence="3 15">Cofactor biosynthesis; riboflavin biosynthesis; 5-amino-6-(D-ribitylamino)uracil from GTP: step 1/4.</text>
</comment>
<dbReference type="SUPFAM" id="SSF142695">
    <property type="entry name" value="RibA-like"/>
    <property type="match status" value="1"/>
</dbReference>
<evidence type="ECO:0000313" key="18">
    <source>
        <dbReference type="EMBL" id="HGT37671.1"/>
    </source>
</evidence>
<comment type="caution">
    <text evidence="18">The sequence shown here is derived from an EMBL/GenBank/DDBJ whole genome shotgun (WGS) entry which is preliminary data.</text>
</comment>
<dbReference type="SUPFAM" id="SSF55821">
    <property type="entry name" value="YrdC/RibB"/>
    <property type="match status" value="1"/>
</dbReference>
<dbReference type="AlphaFoldDB" id="A0A7C4LMU6"/>
<dbReference type="UniPathway" id="UPA00275">
    <property type="reaction ID" value="UER00399"/>
</dbReference>
<feature type="binding site" evidence="15">
    <location>
        <position position="278"/>
    </location>
    <ligand>
        <name>Zn(2+)</name>
        <dbReference type="ChEBI" id="CHEBI:29105"/>
        <note>catalytic</note>
    </ligand>
</feature>
<dbReference type="Gene3D" id="3.90.870.10">
    <property type="entry name" value="DHBP synthase"/>
    <property type="match status" value="1"/>
</dbReference>
<dbReference type="NCBIfam" id="TIGR00505">
    <property type="entry name" value="ribA"/>
    <property type="match status" value="1"/>
</dbReference>
<evidence type="ECO:0000256" key="15">
    <source>
        <dbReference type="HAMAP-Rule" id="MF_00179"/>
    </source>
</evidence>
<feature type="domain" description="GTP cyclohydrolase II" evidence="17">
    <location>
        <begin position="215"/>
        <end position="381"/>
    </location>
</feature>
<dbReference type="PIRSF" id="PIRSF001259">
    <property type="entry name" value="RibA"/>
    <property type="match status" value="1"/>
</dbReference>
<dbReference type="EMBL" id="DSVQ01000001">
    <property type="protein sequence ID" value="HGT37671.1"/>
    <property type="molecule type" value="Genomic_DNA"/>
</dbReference>
<name>A0A7C4LMU6_9PLAN</name>
<comment type="function">
    <text evidence="2">Catalyzes the conversion of D-ribulose 5-phosphate to formate and 3,4-dihydroxy-2-butanone 4-phosphate.</text>
</comment>
<dbReference type="PANTHER" id="PTHR21327">
    <property type="entry name" value="GTP CYCLOHYDROLASE II-RELATED"/>
    <property type="match status" value="1"/>
</dbReference>